<keyword evidence="2" id="KW-1185">Reference proteome</keyword>
<evidence type="ECO:0000313" key="2">
    <source>
        <dbReference type="Proteomes" id="UP000663722"/>
    </source>
</evidence>
<dbReference type="AlphaFoldDB" id="A0A975BIB7"/>
<protein>
    <submittedName>
        <fullName evidence="1">Uncharacterized protein</fullName>
    </submittedName>
</protein>
<proteinExistence type="predicted"/>
<sequence length="65" mass="7588">MAKIFLSDFLIKYPFLKLFLCDLVVENYKKTEMQSQVRLEEMKGKRQADMSFIELKSGNKPGHAC</sequence>
<name>A0A975BIB7_9BACT</name>
<dbReference type="KEGG" id="dmm:dnm_015960"/>
<dbReference type="EMBL" id="CP061800">
    <property type="protein sequence ID" value="QTA85585.1"/>
    <property type="molecule type" value="Genomic_DNA"/>
</dbReference>
<reference evidence="1" key="1">
    <citation type="journal article" date="2021" name="Microb. Physiol.">
        <title>Proteogenomic Insights into the Physiology of Marine, Sulfate-Reducing, Filamentous Desulfonema limicola and Desulfonema magnum.</title>
        <authorList>
            <person name="Schnaars V."/>
            <person name="Wohlbrand L."/>
            <person name="Scheve S."/>
            <person name="Hinrichs C."/>
            <person name="Reinhardt R."/>
            <person name="Rabus R."/>
        </authorList>
    </citation>
    <scope>NUCLEOTIDE SEQUENCE</scope>
    <source>
        <strain evidence="1">4be13</strain>
    </source>
</reference>
<gene>
    <name evidence="1" type="ORF">dnm_015960</name>
</gene>
<dbReference type="Proteomes" id="UP000663722">
    <property type="component" value="Chromosome"/>
</dbReference>
<accession>A0A975BIB7</accession>
<evidence type="ECO:0000313" key="1">
    <source>
        <dbReference type="EMBL" id="QTA85585.1"/>
    </source>
</evidence>
<organism evidence="1 2">
    <name type="scientific">Desulfonema magnum</name>
    <dbReference type="NCBI Taxonomy" id="45655"/>
    <lineage>
        <taxon>Bacteria</taxon>
        <taxon>Pseudomonadati</taxon>
        <taxon>Thermodesulfobacteriota</taxon>
        <taxon>Desulfobacteria</taxon>
        <taxon>Desulfobacterales</taxon>
        <taxon>Desulfococcaceae</taxon>
        <taxon>Desulfonema</taxon>
    </lineage>
</organism>